<dbReference type="InterPro" id="IPR048840">
    <property type="entry name" value="PolA_pol_NTPase"/>
</dbReference>
<evidence type="ECO:0000256" key="11">
    <source>
        <dbReference type="ARBA" id="ARBA00022842"/>
    </source>
</evidence>
<feature type="region of interest" description="Disordered" evidence="15">
    <location>
        <begin position="1100"/>
        <end position="1145"/>
    </location>
</feature>
<dbReference type="GO" id="GO:0046872">
    <property type="term" value="F:metal ion binding"/>
    <property type="evidence" value="ECO:0007669"/>
    <property type="project" value="UniProtKB-KW"/>
</dbReference>
<evidence type="ECO:0000256" key="3">
    <source>
        <dbReference type="ARBA" id="ARBA00004123"/>
    </source>
</evidence>
<evidence type="ECO:0000256" key="6">
    <source>
        <dbReference type="ARBA" id="ARBA00022664"/>
    </source>
</evidence>
<name>A0A914I089_GLORO</name>
<evidence type="ECO:0000256" key="5">
    <source>
        <dbReference type="ARBA" id="ARBA00012388"/>
    </source>
</evidence>
<keyword evidence="11" id="KW-0460">Magnesium</keyword>
<accession>A0A914I089</accession>
<feature type="coiled-coil region" evidence="14">
    <location>
        <begin position="912"/>
        <end position="939"/>
    </location>
</feature>
<organism evidence="18 19">
    <name type="scientific">Globodera rostochiensis</name>
    <name type="common">Golden nematode worm</name>
    <name type="synonym">Heterodera rostochiensis</name>
    <dbReference type="NCBI Taxonomy" id="31243"/>
    <lineage>
        <taxon>Eukaryota</taxon>
        <taxon>Metazoa</taxon>
        <taxon>Ecdysozoa</taxon>
        <taxon>Nematoda</taxon>
        <taxon>Chromadorea</taxon>
        <taxon>Rhabditida</taxon>
        <taxon>Tylenchina</taxon>
        <taxon>Tylenchomorpha</taxon>
        <taxon>Tylenchoidea</taxon>
        <taxon>Heteroderidae</taxon>
        <taxon>Heteroderinae</taxon>
        <taxon>Globodera</taxon>
    </lineage>
</organism>
<reference evidence="19" key="1">
    <citation type="submission" date="2022-11" db="UniProtKB">
        <authorList>
            <consortium name="WormBaseParasite"/>
        </authorList>
    </citation>
    <scope>IDENTIFICATION</scope>
</reference>
<evidence type="ECO:0000256" key="14">
    <source>
        <dbReference type="SAM" id="Coils"/>
    </source>
</evidence>
<keyword evidence="8" id="KW-0479">Metal-binding</keyword>
<evidence type="ECO:0000256" key="15">
    <source>
        <dbReference type="SAM" id="MobiDB-lite"/>
    </source>
</evidence>
<comment type="cofactor">
    <cofactor evidence="2">
        <name>Mg(2+)</name>
        <dbReference type="ChEBI" id="CHEBI:18420"/>
    </cofactor>
</comment>
<evidence type="ECO:0000256" key="8">
    <source>
        <dbReference type="ARBA" id="ARBA00022723"/>
    </source>
</evidence>
<keyword evidence="18" id="KW-1185">Reference proteome</keyword>
<dbReference type="SUPFAM" id="SSF81631">
    <property type="entry name" value="PAP/OAS1 substrate-binding domain"/>
    <property type="match status" value="1"/>
</dbReference>
<sequence length="1752" mass="205473">MLHAENVARMVRTSALFQDFLCSEPELSKIKLKLEELVGTVELMRLEEEFPEILRIDFVTQQTMLESYKQLLSSKFPINKRNKMFLRKTMALMIGKLREIENRFKKLHSKNGTLQQIVVEKLQIILNNSFDDLHSLKNICVMIKFVYFVQGKRTAKQLETELKLWKTKKCETAEEQQRMLDDYYGKELGKQYTKEILFLLKSDKNSQILLLLAEIGAKSQLIKFIGPKMFEELDASGLLYKIFPSNSFQNDENLWEHYAQTITNDKLSDLGQLLWSKWEQKIYKSSQKKATNLRRIFYLDEFLSKLHQKEIAALFRHKYFFDKFQGVLSEYGVDKIKYIVNPSELGEDWEKMVEKEKQFPNVTKTQNLSKKLEKTDSEKQEELKSECKNSAKPSFEQEMLDKITDDQMGKIEQFGCPVKGLTLQDMVALEKANFSVDEHLLMFVVKKQSLMSDDNSLLTFLRSFLYEEFCDKEEIRSVRAEDFFASWLAPRCDDDEKTKSTILEGKKSEKESNSNENVWSTDEFGSEFSATKGKLYELVGDDNMIKLEEQFPEVLKIGVQLMKTIPILYKNIFSHKSHTSKAKMWASRIAIPQIVHKIDNFLIWEIKNSATVCVELQNVLNVKCKQIYRNAFGTLAKREFFEWMGQSLCLLVQFEKLAKSTLALCSTAAKDRINLETVRNWWPNCTEYDAQLNAYQQHQKVIAKHHTGLLFLITEENEEFREFVRETPGVKRRIDNLLASEENYSKLMAHCAVYLRKPTTQAEDGIELLYSKFLDTFDTLDVESKLAHVLALSYAVWTRWMDGELRVENPRLPIGLRQIYEQIWRHCRERYGAEIVYDKIYDESLEELMFRKKLIREVFTKVKNFVESKRNEKNLQKLGLKKWKGKSDNRHKQTQNVNSGKLLEEWETIWARASLRIQMEEAECQRNECQTKMEIFEVESSDWMQTQHFNMLTELLEHKSMRVRLKNELKARPEMVEQWLLQFMCWEMAEKILYLIKLNDEQFAVMRAYQKENRTKRGENEEEEEKERIVEQFEEKRKGMKEKEENGGQKKSPKEEKLMRKRKHSKKSFLDTKSEKDKKSVENFEQIATATTTTIQFEMSDSAAVEQQRPSDGTENSASSSLESSNFSEKFEQNSPNQTAVNENDNDLKKAIENIDLNDFFKGDYLMSKYQNILLDPNKLAGQILDIGIYLNNLANSITSKFGKCADIWAESSDERRMLLLLSIYQWDKKKKQNSKMVHKFLTDLNGWQKMLEQQRIDHLSTIQHNNYLLNSKFGTENDVHTHYSFVFPQFNQQLFFVQFDDDAKHLKELNEIVIKKNDVKTDEANKALNELKIIMSRWSKEARMLETGSFMLGARTSNSDIDVICIVPQKLTKFEERNQFFGTFECNLTLRKCEQNSFYCLLCQHDNVEMLQKVPLAFIPLIKLKFCGIEFDILFVSIPTIETLPSEPMTRSDVMGLMHKLAIQTEPDEKMIKSLAGYITNDHIMELLGNKIIQKFRKFIAILKLWAKSNYLYNSLFGFFNGISLTIMATKVLLFYPNASVPFLLHKFFFTYCTWEWPIPVRLVDYVPNEFEKFSWTQKAEEDKKNSPLLMPIITPGCLEQNGMYNMSKSTYQIVQTSMQEALIKVRQIPSSSNWKQLFPMKKFTEKYEHFVAICCIVDNHIHLDKFCGFVGRRIRVQLEHFDDMTSEVKFSHILTENDGKLNCPNSILTHSKSQFKNLSLHKVWLGCYQPILLISNYVDASELQLDDSFV</sequence>
<dbReference type="CDD" id="cd05402">
    <property type="entry name" value="NT_PAP_TUTase"/>
    <property type="match status" value="1"/>
</dbReference>
<evidence type="ECO:0000256" key="1">
    <source>
        <dbReference type="ARBA" id="ARBA00001936"/>
    </source>
</evidence>
<dbReference type="Gene3D" id="1.10.1410.10">
    <property type="match status" value="1"/>
</dbReference>
<keyword evidence="6" id="KW-0507">mRNA processing</keyword>
<dbReference type="GO" id="GO:0005524">
    <property type="term" value="F:ATP binding"/>
    <property type="evidence" value="ECO:0007669"/>
    <property type="project" value="UniProtKB-KW"/>
</dbReference>
<evidence type="ECO:0000259" key="16">
    <source>
        <dbReference type="Pfam" id="PF04928"/>
    </source>
</evidence>
<evidence type="ECO:0000256" key="10">
    <source>
        <dbReference type="ARBA" id="ARBA00022840"/>
    </source>
</evidence>
<keyword evidence="14" id="KW-0175">Coiled coil</keyword>
<dbReference type="Pfam" id="PF04928">
    <property type="entry name" value="PAP_central"/>
    <property type="match status" value="1"/>
</dbReference>
<dbReference type="InterPro" id="IPR007012">
    <property type="entry name" value="PolA_pol_cen_dom"/>
</dbReference>
<comment type="subcellular location">
    <subcellularLocation>
        <location evidence="3">Nucleus</location>
    </subcellularLocation>
</comment>
<dbReference type="Gene3D" id="3.30.460.10">
    <property type="entry name" value="Beta Polymerase, domain 2"/>
    <property type="match status" value="1"/>
</dbReference>
<evidence type="ECO:0000256" key="12">
    <source>
        <dbReference type="ARBA" id="ARBA00023242"/>
    </source>
</evidence>
<dbReference type="GO" id="GO:0005634">
    <property type="term" value="C:nucleus"/>
    <property type="evidence" value="ECO:0007669"/>
    <property type="project" value="UniProtKB-SubCell"/>
</dbReference>
<comment type="similarity">
    <text evidence="4">Belongs to the poly(A) polymerase family.</text>
</comment>
<feature type="domain" description="Poly(A) polymerase nucleotidyltransferase" evidence="17">
    <location>
        <begin position="1342"/>
        <end position="1488"/>
    </location>
</feature>
<evidence type="ECO:0000256" key="9">
    <source>
        <dbReference type="ARBA" id="ARBA00022741"/>
    </source>
</evidence>
<evidence type="ECO:0000313" key="18">
    <source>
        <dbReference type="Proteomes" id="UP000887572"/>
    </source>
</evidence>
<dbReference type="InterPro" id="IPR043519">
    <property type="entry name" value="NT_sf"/>
</dbReference>
<evidence type="ECO:0000256" key="7">
    <source>
        <dbReference type="ARBA" id="ARBA00022679"/>
    </source>
</evidence>
<keyword evidence="12" id="KW-0539">Nucleus</keyword>
<feature type="region of interest" description="Disordered" evidence="15">
    <location>
        <begin position="1013"/>
        <end position="1080"/>
    </location>
</feature>
<evidence type="ECO:0000256" key="13">
    <source>
        <dbReference type="ARBA" id="ARBA00048830"/>
    </source>
</evidence>
<comment type="cofactor">
    <cofactor evidence="1">
        <name>Mn(2+)</name>
        <dbReference type="ChEBI" id="CHEBI:29035"/>
    </cofactor>
</comment>
<dbReference type="SUPFAM" id="SSF81301">
    <property type="entry name" value="Nucleotidyltransferase"/>
    <property type="match status" value="1"/>
</dbReference>
<dbReference type="EC" id="2.7.7.19" evidence="5"/>
<evidence type="ECO:0000259" key="17">
    <source>
        <dbReference type="Pfam" id="PF20750"/>
    </source>
</evidence>
<dbReference type="GO" id="GO:0006397">
    <property type="term" value="P:mRNA processing"/>
    <property type="evidence" value="ECO:0007669"/>
    <property type="project" value="UniProtKB-KW"/>
</dbReference>
<dbReference type="Pfam" id="PF20750">
    <property type="entry name" value="PAP_NTPase"/>
    <property type="match status" value="1"/>
</dbReference>
<feature type="compositionally biased region" description="Low complexity" evidence="15">
    <location>
        <begin position="1115"/>
        <end position="1128"/>
    </location>
</feature>
<evidence type="ECO:0000256" key="4">
    <source>
        <dbReference type="ARBA" id="ARBA00010912"/>
    </source>
</evidence>
<comment type="catalytic activity">
    <reaction evidence="13">
        <text>RNA(n) + ATP = RNA(n)-3'-adenine ribonucleotide + diphosphate</text>
        <dbReference type="Rhea" id="RHEA:11332"/>
        <dbReference type="Rhea" id="RHEA-COMP:14527"/>
        <dbReference type="Rhea" id="RHEA-COMP:17347"/>
        <dbReference type="ChEBI" id="CHEBI:30616"/>
        <dbReference type="ChEBI" id="CHEBI:33019"/>
        <dbReference type="ChEBI" id="CHEBI:140395"/>
        <dbReference type="ChEBI" id="CHEBI:173115"/>
        <dbReference type="EC" id="2.7.7.19"/>
    </reaction>
</comment>
<keyword evidence="9" id="KW-0547">Nucleotide-binding</keyword>
<feature type="domain" description="Poly(A) polymerase central" evidence="16">
    <location>
        <begin position="1497"/>
        <end position="1640"/>
    </location>
</feature>
<feature type="compositionally biased region" description="Basic and acidic residues" evidence="15">
    <location>
        <begin position="1026"/>
        <end position="1058"/>
    </location>
</feature>
<evidence type="ECO:0000313" key="19">
    <source>
        <dbReference type="WBParaSite" id="Gr19_v10_g5672.t2"/>
    </source>
</evidence>
<dbReference type="WBParaSite" id="Gr19_v10_g5672.t2">
    <property type="protein sequence ID" value="Gr19_v10_g5672.t2"/>
    <property type="gene ID" value="Gr19_v10_g5672"/>
</dbReference>
<dbReference type="GO" id="GO:1990817">
    <property type="term" value="F:poly(A) RNA polymerase activity"/>
    <property type="evidence" value="ECO:0007669"/>
    <property type="project" value="UniProtKB-EC"/>
</dbReference>
<proteinExistence type="inferred from homology"/>
<dbReference type="PANTHER" id="PTHR10682">
    <property type="entry name" value="POLY A POLYMERASE"/>
    <property type="match status" value="1"/>
</dbReference>
<feature type="compositionally biased region" description="Polar residues" evidence="15">
    <location>
        <begin position="1133"/>
        <end position="1143"/>
    </location>
</feature>
<dbReference type="Gene3D" id="3.30.70.590">
    <property type="entry name" value="Poly(A) polymerase predicted RNA binding domain"/>
    <property type="match status" value="1"/>
</dbReference>
<protein>
    <recommendedName>
        <fullName evidence="5">polynucleotide adenylyltransferase</fullName>
        <ecNumber evidence="5">2.7.7.19</ecNumber>
    </recommendedName>
</protein>
<dbReference type="PANTHER" id="PTHR10682:SF10">
    <property type="entry name" value="POLYNUCLEOTIDE ADENYLYLTRANSFERASE"/>
    <property type="match status" value="1"/>
</dbReference>
<feature type="compositionally biased region" description="Basic and acidic residues" evidence="15">
    <location>
        <begin position="1068"/>
        <end position="1080"/>
    </location>
</feature>
<dbReference type="Proteomes" id="UP000887572">
    <property type="component" value="Unplaced"/>
</dbReference>
<keyword evidence="7" id="KW-0808">Transferase</keyword>
<evidence type="ECO:0000256" key="2">
    <source>
        <dbReference type="ARBA" id="ARBA00001946"/>
    </source>
</evidence>
<keyword evidence="10" id="KW-0067">ATP-binding</keyword>